<dbReference type="InterPro" id="IPR003439">
    <property type="entry name" value="ABC_transporter-like_ATP-bd"/>
</dbReference>
<keyword evidence="4" id="KW-1003">Cell membrane</keyword>
<dbReference type="GO" id="GO:0005886">
    <property type="term" value="C:plasma membrane"/>
    <property type="evidence" value="ECO:0007669"/>
    <property type="project" value="UniProtKB-SubCell"/>
</dbReference>
<dbReference type="InterPro" id="IPR003593">
    <property type="entry name" value="AAA+_ATPase"/>
</dbReference>
<feature type="domain" description="ABC transporter" evidence="8">
    <location>
        <begin position="6"/>
        <end position="255"/>
    </location>
</feature>
<name>A0A9W6VTW6_9ACTN</name>
<comment type="subcellular location">
    <subcellularLocation>
        <location evidence="1">Cell membrane</location>
        <topology evidence="1">Peripheral membrane protein</topology>
    </subcellularLocation>
</comment>
<organism evidence="9 10">
    <name type="scientific">Actinoallomurus iriomotensis</name>
    <dbReference type="NCBI Taxonomy" id="478107"/>
    <lineage>
        <taxon>Bacteria</taxon>
        <taxon>Bacillati</taxon>
        <taxon>Actinomycetota</taxon>
        <taxon>Actinomycetes</taxon>
        <taxon>Streptosporangiales</taxon>
        <taxon>Thermomonosporaceae</taxon>
        <taxon>Actinoallomurus</taxon>
    </lineage>
</organism>
<dbReference type="Pfam" id="PF08352">
    <property type="entry name" value="oligo_HPY"/>
    <property type="match status" value="1"/>
</dbReference>
<dbReference type="InterPro" id="IPR013563">
    <property type="entry name" value="Oligopep_ABC_C"/>
</dbReference>
<dbReference type="EMBL" id="BSTJ01000010">
    <property type="protein sequence ID" value="GLY78937.1"/>
    <property type="molecule type" value="Genomic_DNA"/>
</dbReference>
<dbReference type="FunFam" id="3.40.50.300:FF:000016">
    <property type="entry name" value="Oligopeptide ABC transporter ATP-binding component"/>
    <property type="match status" value="1"/>
</dbReference>
<dbReference type="SUPFAM" id="SSF52540">
    <property type="entry name" value="P-loop containing nucleoside triphosphate hydrolases"/>
    <property type="match status" value="1"/>
</dbReference>
<dbReference type="InterPro" id="IPR027417">
    <property type="entry name" value="P-loop_NTPase"/>
</dbReference>
<evidence type="ECO:0000256" key="3">
    <source>
        <dbReference type="ARBA" id="ARBA00022448"/>
    </source>
</evidence>
<comment type="similarity">
    <text evidence="2">Belongs to the ABC transporter superfamily.</text>
</comment>
<dbReference type="InterPro" id="IPR017871">
    <property type="entry name" value="ABC_transporter-like_CS"/>
</dbReference>
<dbReference type="RefSeq" id="WP_285629811.1">
    <property type="nucleotide sequence ID" value="NZ_BSTJ01000010.1"/>
</dbReference>
<proteinExistence type="inferred from homology"/>
<dbReference type="PANTHER" id="PTHR43297:SF2">
    <property type="entry name" value="DIPEPTIDE TRANSPORT ATP-BINDING PROTEIN DPPD"/>
    <property type="match status" value="1"/>
</dbReference>
<evidence type="ECO:0000256" key="1">
    <source>
        <dbReference type="ARBA" id="ARBA00004202"/>
    </source>
</evidence>
<evidence type="ECO:0000256" key="2">
    <source>
        <dbReference type="ARBA" id="ARBA00005417"/>
    </source>
</evidence>
<keyword evidence="6 9" id="KW-0067">ATP-binding</keyword>
<dbReference type="Pfam" id="PF00005">
    <property type="entry name" value="ABC_tran"/>
    <property type="match status" value="1"/>
</dbReference>
<reference evidence="9" key="1">
    <citation type="submission" date="2023-03" db="EMBL/GenBank/DDBJ databases">
        <title>Actinoallomurus iriomotensis NBRC 103681.</title>
        <authorList>
            <person name="Ichikawa N."/>
            <person name="Sato H."/>
            <person name="Tonouchi N."/>
        </authorList>
    </citation>
    <scope>NUCLEOTIDE SEQUENCE</scope>
    <source>
        <strain evidence="9">NBRC 103681</strain>
    </source>
</reference>
<dbReference type="SMART" id="SM00382">
    <property type="entry name" value="AAA"/>
    <property type="match status" value="1"/>
</dbReference>
<evidence type="ECO:0000313" key="10">
    <source>
        <dbReference type="Proteomes" id="UP001165135"/>
    </source>
</evidence>
<keyword evidence="3" id="KW-0813">Transport</keyword>
<protein>
    <submittedName>
        <fullName evidence="9">Peptide ABC transporter ATP-binding protein</fullName>
    </submittedName>
</protein>
<keyword evidence="7" id="KW-0472">Membrane</keyword>
<dbReference type="GO" id="GO:0016887">
    <property type="term" value="F:ATP hydrolysis activity"/>
    <property type="evidence" value="ECO:0007669"/>
    <property type="project" value="InterPro"/>
</dbReference>
<evidence type="ECO:0000256" key="5">
    <source>
        <dbReference type="ARBA" id="ARBA00022741"/>
    </source>
</evidence>
<dbReference type="Gene3D" id="3.40.50.300">
    <property type="entry name" value="P-loop containing nucleotide triphosphate hydrolases"/>
    <property type="match status" value="1"/>
</dbReference>
<keyword evidence="5" id="KW-0547">Nucleotide-binding</keyword>
<comment type="caution">
    <text evidence="9">The sequence shown here is derived from an EMBL/GenBank/DDBJ whole genome shotgun (WGS) entry which is preliminary data.</text>
</comment>
<dbReference type="PANTHER" id="PTHR43297">
    <property type="entry name" value="OLIGOPEPTIDE TRANSPORT ATP-BINDING PROTEIN APPD"/>
    <property type="match status" value="1"/>
</dbReference>
<dbReference type="Proteomes" id="UP001165135">
    <property type="component" value="Unassembled WGS sequence"/>
</dbReference>
<evidence type="ECO:0000256" key="7">
    <source>
        <dbReference type="ARBA" id="ARBA00023136"/>
    </source>
</evidence>
<dbReference type="PROSITE" id="PS50893">
    <property type="entry name" value="ABC_TRANSPORTER_2"/>
    <property type="match status" value="1"/>
</dbReference>
<dbReference type="PROSITE" id="PS00211">
    <property type="entry name" value="ABC_TRANSPORTER_1"/>
    <property type="match status" value="1"/>
</dbReference>
<dbReference type="CDD" id="cd03257">
    <property type="entry name" value="ABC_NikE_OppD_transporters"/>
    <property type="match status" value="1"/>
</dbReference>
<dbReference type="NCBIfam" id="TIGR01727">
    <property type="entry name" value="oligo_HPY"/>
    <property type="match status" value="1"/>
</dbReference>
<accession>A0A9W6VTW6</accession>
<dbReference type="GO" id="GO:0015833">
    <property type="term" value="P:peptide transport"/>
    <property type="evidence" value="ECO:0007669"/>
    <property type="project" value="InterPro"/>
</dbReference>
<evidence type="ECO:0000256" key="4">
    <source>
        <dbReference type="ARBA" id="ARBA00022475"/>
    </source>
</evidence>
<evidence type="ECO:0000259" key="8">
    <source>
        <dbReference type="PROSITE" id="PS50893"/>
    </source>
</evidence>
<sequence length="334" mass="35793">MSEPILAVRGLHTAIRTPSGPLEILRGVDLEVDRGETLAVVGESGSGKSFTALSIAGLLPAGAEVTSGQVLLEGRDLVALREPERRTVRGAEVGMVYQDPMTSLNPMMRIGRQVTEGLQAHGWSKDAARDRAVTVLGEVGLPSPQALMRLYPHQLSGGMRQRVLIACAIAPRPKVLIADEPTTALDVTIQQQIIQLVARLRDEYGIAVVWITHDLGVVARIADRVAVVYAGRVTELARTRSLFATPHHPYTDGLLRSLPTPGDPHQAPLPQIGGSPVALSALPPGCPFAPRCAHRQDRCDTEEPPLIDRAGSRAACWVPREDWHAPSAGVTGRA</sequence>
<dbReference type="GO" id="GO:0005524">
    <property type="term" value="F:ATP binding"/>
    <property type="evidence" value="ECO:0007669"/>
    <property type="project" value="UniProtKB-KW"/>
</dbReference>
<dbReference type="InterPro" id="IPR050388">
    <property type="entry name" value="ABC_Ni/Peptide_Import"/>
</dbReference>
<dbReference type="AlphaFoldDB" id="A0A9W6VTW6"/>
<gene>
    <name evidence="9" type="ORF">Airi01_072040</name>
</gene>
<evidence type="ECO:0000256" key="6">
    <source>
        <dbReference type="ARBA" id="ARBA00022840"/>
    </source>
</evidence>
<evidence type="ECO:0000313" key="9">
    <source>
        <dbReference type="EMBL" id="GLY78937.1"/>
    </source>
</evidence>